<evidence type="ECO:0000259" key="2">
    <source>
        <dbReference type="Pfam" id="PF07727"/>
    </source>
</evidence>
<dbReference type="InterPro" id="IPR013103">
    <property type="entry name" value="RVT_2"/>
</dbReference>
<evidence type="ECO:0000313" key="3">
    <source>
        <dbReference type="EMBL" id="OWZ13708.1"/>
    </source>
</evidence>
<dbReference type="EMBL" id="NBNE01001511">
    <property type="protein sequence ID" value="OWZ13708.1"/>
    <property type="molecule type" value="Genomic_DNA"/>
</dbReference>
<evidence type="ECO:0000256" key="1">
    <source>
        <dbReference type="SAM" id="MobiDB-lite"/>
    </source>
</evidence>
<sequence>MEPDTNVEEVLRLPPSVSTELELAPFRSQPEAFQDRLVFHPEPERSRQARESLFLLENSPDDEQEVLSEGIDGPPSPQRSRFDEDGLIAEAVMAYVDNIVEVSDTLNSYAEAMAASEPAEWRKAIDAELLSHQRNATWEPVTRRTDTRYIGCRWDKNGHVVRCKARLVAKAFKQINGVDYFETYSPVANMNSIRVMLAVCVATDYFMEQLDADTAFVNHGLSDMVYMDVSHGVQNENGMNGFKSCGADQYVYVKRSNIGYVYVCLYVDDMIIAAKTLGEIREVTDAYNNAFKMKELRTAKFILGMEIDHDKNDGTLMIKQTLSLTTLWNGLDN</sequence>
<evidence type="ECO:0000313" key="4">
    <source>
        <dbReference type="Proteomes" id="UP000198211"/>
    </source>
</evidence>
<feature type="domain" description="Reverse transcriptase Ty1/copia-type" evidence="2">
    <location>
        <begin position="135"/>
        <end position="238"/>
    </location>
</feature>
<name>A0A225W933_9STRA</name>
<gene>
    <name evidence="3" type="ORF">PHMEG_00012919</name>
</gene>
<dbReference type="Proteomes" id="UP000198211">
    <property type="component" value="Unassembled WGS sequence"/>
</dbReference>
<keyword evidence="4" id="KW-1185">Reference proteome</keyword>
<dbReference type="OrthoDB" id="123488at2759"/>
<dbReference type="Pfam" id="PF07727">
    <property type="entry name" value="RVT_2"/>
    <property type="match status" value="2"/>
</dbReference>
<feature type="region of interest" description="Disordered" evidence="1">
    <location>
        <begin position="58"/>
        <end position="81"/>
    </location>
</feature>
<accession>A0A225W933</accession>
<proteinExistence type="predicted"/>
<organism evidence="3 4">
    <name type="scientific">Phytophthora megakarya</name>
    <dbReference type="NCBI Taxonomy" id="4795"/>
    <lineage>
        <taxon>Eukaryota</taxon>
        <taxon>Sar</taxon>
        <taxon>Stramenopiles</taxon>
        <taxon>Oomycota</taxon>
        <taxon>Peronosporomycetes</taxon>
        <taxon>Peronosporales</taxon>
        <taxon>Peronosporaceae</taxon>
        <taxon>Phytophthora</taxon>
    </lineage>
</organism>
<protein>
    <submittedName>
        <fullName evidence="3">Integrase, catalytic core protein</fullName>
    </submittedName>
</protein>
<feature type="domain" description="Reverse transcriptase Ty1/copia-type" evidence="2">
    <location>
        <begin position="241"/>
        <end position="318"/>
    </location>
</feature>
<dbReference type="AlphaFoldDB" id="A0A225W933"/>
<comment type="caution">
    <text evidence="3">The sequence shown here is derived from an EMBL/GenBank/DDBJ whole genome shotgun (WGS) entry which is preliminary data.</text>
</comment>
<dbReference type="STRING" id="4795.A0A225W933"/>
<reference evidence="4" key="1">
    <citation type="submission" date="2017-03" db="EMBL/GenBank/DDBJ databases">
        <title>Phytopthora megakarya and P. palmivora, two closely related causual agents of cacao black pod achieved similar genome size and gene model numbers by different mechanisms.</title>
        <authorList>
            <person name="Ali S."/>
            <person name="Shao J."/>
            <person name="Larry D.J."/>
            <person name="Kronmiller B."/>
            <person name="Shen D."/>
            <person name="Strem M.D."/>
            <person name="Melnick R.L."/>
            <person name="Guiltinan M.J."/>
            <person name="Tyler B.M."/>
            <person name="Meinhardt L.W."/>
            <person name="Bailey B.A."/>
        </authorList>
    </citation>
    <scope>NUCLEOTIDE SEQUENCE [LARGE SCALE GENOMIC DNA]</scope>
    <source>
        <strain evidence="4">zdho120</strain>
    </source>
</reference>